<dbReference type="PROSITE" id="PS00687">
    <property type="entry name" value="ALDEHYDE_DEHYDR_GLU"/>
    <property type="match status" value="1"/>
</dbReference>
<dbReference type="FunFam" id="3.40.605.10:FF:000007">
    <property type="entry name" value="NAD/NADP-dependent betaine aldehyde dehydrogenase"/>
    <property type="match status" value="1"/>
</dbReference>
<dbReference type="RefSeq" id="WP_083959887.1">
    <property type="nucleotide sequence ID" value="NZ_FQVN01000006.1"/>
</dbReference>
<feature type="domain" description="Aldehyde dehydrogenase" evidence="7">
    <location>
        <begin position="27"/>
        <end position="494"/>
    </location>
</feature>
<sequence>MTRTAGTPSGLLIDGRWTNTANTAGTGGTREVRCPHDDRVVAVVAEATAEDVRAAVAAARRAFDSGPWPALPAAERGEVVTRIGELVREHTDELAELESLDTGKPLADSRQDMADVAAVFRYYGGLGPALSGRTVEPPGPDVASEVVREPVGVCAQITPWNYPLLQASWKLAPALAAGCTVVLKPSELTPLTTLRLAELAAPLLPPGVLNVVLGAGDPVGRAMVTDADVDMVSFTGGLATGRRIMADAAATVKKVALELGGKNPNVVFADADFDAAVDNALSAAFFHAGQVCSAGARLLVQRELHQRFVAALVDRVGEIRLGDGFSEKVHSGQNGSVVHCGPLISRAHREKVAGLVEATLAEGAVLRAGGRPPEDAALADGWYYLPTVLDGCRAEMTAVREEVFGPVMTVEVFDTEDEAVAMANDTVYGLAGAVWTGDAGRARRVARRLRHGTVWINDYHPYVPQAEWGGFKQSGVGRELGPTGLEEYTEAKHVYHNLRPARSGWLAAGGGGAA</sequence>
<organism evidence="8 9">
    <name type="scientific">Streptoalloteichus hindustanus</name>
    <dbReference type="NCBI Taxonomy" id="2017"/>
    <lineage>
        <taxon>Bacteria</taxon>
        <taxon>Bacillati</taxon>
        <taxon>Actinomycetota</taxon>
        <taxon>Actinomycetes</taxon>
        <taxon>Pseudonocardiales</taxon>
        <taxon>Pseudonocardiaceae</taxon>
        <taxon>Streptoalloteichus</taxon>
    </lineage>
</organism>
<dbReference type="Pfam" id="PF00171">
    <property type="entry name" value="Aldedh"/>
    <property type="match status" value="1"/>
</dbReference>
<dbReference type="InterPro" id="IPR029510">
    <property type="entry name" value="Ald_DH_CS_GLU"/>
</dbReference>
<evidence type="ECO:0000256" key="5">
    <source>
        <dbReference type="PROSITE-ProRule" id="PRU10007"/>
    </source>
</evidence>
<name>A0A1M5HBM9_STRHI</name>
<gene>
    <name evidence="8" type="ORF">SAMN05444320_106493</name>
</gene>
<dbReference type="InterPro" id="IPR016161">
    <property type="entry name" value="Ald_DH/histidinol_DH"/>
</dbReference>
<dbReference type="InterPro" id="IPR016163">
    <property type="entry name" value="Ald_DH_C"/>
</dbReference>
<evidence type="ECO:0000313" key="9">
    <source>
        <dbReference type="Proteomes" id="UP000184501"/>
    </source>
</evidence>
<dbReference type="InterPro" id="IPR015590">
    <property type="entry name" value="Aldehyde_DH_dom"/>
</dbReference>
<dbReference type="PROSITE" id="PS00070">
    <property type="entry name" value="ALDEHYDE_DEHYDR_CYS"/>
    <property type="match status" value="1"/>
</dbReference>
<dbReference type="Proteomes" id="UP000184501">
    <property type="component" value="Unassembled WGS sequence"/>
</dbReference>
<dbReference type="InterPro" id="IPR016160">
    <property type="entry name" value="Ald_DH_CS_CYS"/>
</dbReference>
<dbReference type="PANTHER" id="PTHR43860">
    <property type="entry name" value="BETAINE ALDEHYDE DEHYDROGENASE"/>
    <property type="match status" value="1"/>
</dbReference>
<dbReference type="InterPro" id="IPR016162">
    <property type="entry name" value="Ald_DH_N"/>
</dbReference>
<keyword evidence="2 6" id="KW-0560">Oxidoreductase</keyword>
<dbReference type="SUPFAM" id="SSF53720">
    <property type="entry name" value="ALDH-like"/>
    <property type="match status" value="1"/>
</dbReference>
<evidence type="ECO:0000256" key="6">
    <source>
        <dbReference type="RuleBase" id="RU003345"/>
    </source>
</evidence>
<dbReference type="Gene3D" id="3.40.309.10">
    <property type="entry name" value="Aldehyde Dehydrogenase, Chain A, domain 2"/>
    <property type="match status" value="1"/>
</dbReference>
<dbReference type="STRING" id="2017.SAMN05444320_106493"/>
<evidence type="ECO:0000256" key="1">
    <source>
        <dbReference type="ARBA" id="ARBA00009986"/>
    </source>
</evidence>
<dbReference type="FunFam" id="3.40.309.10:FF:000012">
    <property type="entry name" value="Betaine aldehyde dehydrogenase"/>
    <property type="match status" value="1"/>
</dbReference>
<dbReference type="AlphaFoldDB" id="A0A1M5HBM9"/>
<evidence type="ECO:0000256" key="3">
    <source>
        <dbReference type="ARBA" id="ARBA00023027"/>
    </source>
</evidence>
<reference evidence="8 9" key="1">
    <citation type="submission" date="2016-11" db="EMBL/GenBank/DDBJ databases">
        <authorList>
            <person name="Jaros S."/>
            <person name="Januszkiewicz K."/>
            <person name="Wedrychowicz H."/>
        </authorList>
    </citation>
    <scope>NUCLEOTIDE SEQUENCE [LARGE SCALE GENOMIC DNA]</scope>
    <source>
        <strain evidence="8 9">DSM 44523</strain>
    </source>
</reference>
<dbReference type="OrthoDB" id="6882680at2"/>
<dbReference type="GO" id="GO:0016620">
    <property type="term" value="F:oxidoreductase activity, acting on the aldehyde or oxo group of donors, NAD or NADP as acceptor"/>
    <property type="evidence" value="ECO:0007669"/>
    <property type="project" value="InterPro"/>
</dbReference>
<dbReference type="PANTHER" id="PTHR43860:SF2">
    <property type="entry name" value="BETAINE ALDEHYDE DEHYDROGENASE-RELATED"/>
    <property type="match status" value="1"/>
</dbReference>
<keyword evidence="3" id="KW-0520">NAD</keyword>
<dbReference type="Gene3D" id="3.40.605.10">
    <property type="entry name" value="Aldehyde Dehydrogenase, Chain A, domain 1"/>
    <property type="match status" value="1"/>
</dbReference>
<dbReference type="EMBL" id="FQVN01000006">
    <property type="protein sequence ID" value="SHG13390.1"/>
    <property type="molecule type" value="Genomic_DNA"/>
</dbReference>
<evidence type="ECO:0000259" key="7">
    <source>
        <dbReference type="Pfam" id="PF00171"/>
    </source>
</evidence>
<comment type="similarity">
    <text evidence="1 6">Belongs to the aldehyde dehydrogenase family.</text>
</comment>
<keyword evidence="9" id="KW-1185">Reference proteome</keyword>
<evidence type="ECO:0000313" key="8">
    <source>
        <dbReference type="EMBL" id="SHG13390.1"/>
    </source>
</evidence>
<comment type="pathway">
    <text evidence="4">Amine and polyamine biosynthesis; betaine biosynthesis via choline pathway; betaine from betaine aldehyde: step 1/1.</text>
</comment>
<evidence type="ECO:0000256" key="4">
    <source>
        <dbReference type="ARBA" id="ARBA00037921"/>
    </source>
</evidence>
<evidence type="ECO:0000256" key="2">
    <source>
        <dbReference type="ARBA" id="ARBA00023002"/>
    </source>
</evidence>
<accession>A0A1M5HBM9</accession>
<feature type="active site" evidence="5">
    <location>
        <position position="258"/>
    </location>
</feature>
<proteinExistence type="inferred from homology"/>
<protein>
    <submittedName>
        <fullName evidence="8">Betaine-aldehyde dehydrogenase</fullName>
    </submittedName>
</protein>